<dbReference type="Pfam" id="PF04451">
    <property type="entry name" value="Capsid_NCLDV"/>
    <property type="match status" value="1"/>
</dbReference>
<dbReference type="GO" id="GO:0005198">
    <property type="term" value="F:structural molecule activity"/>
    <property type="evidence" value="ECO:0007669"/>
    <property type="project" value="InterPro"/>
</dbReference>
<organism evidence="3">
    <name type="scientific">viral metagenome</name>
    <dbReference type="NCBI Taxonomy" id="1070528"/>
    <lineage>
        <taxon>unclassified sequences</taxon>
        <taxon>metagenomes</taxon>
        <taxon>organismal metagenomes</taxon>
    </lineage>
</organism>
<sequence>MSKQPLGPITTLLDLTDRDSQENYLYPLSSETTRFSRAKERKVVSFTPQIQTILFRGPAAFGQRFTFEIGSLLVGDLLYGAVLEIKLGHWLDNRTLNMLAAGELVYSDVSQAWEYANGLGASCIALAELEIDGKTVESVDGDFIHAWSLLSADYNTQVGVAYDHIGRLPISILRQIGIANSPIPTPRAFPTEDGYIHCPLSMFFSRVRYQEALSLISIKEGKVRLNITLRPFSDVVRQIRGYRDTCTSVPINTTISFTHKDGSKVNIQTLSRIPALESVSLVTAGAILDGDYRSTLLRKPFEALHRELQTFYFDEPMKYATNKRSDNLITIQLPIEANHPIEEMIWFIRRKGVSINNEWLNWSDKLESEYPVESDPTFTTTPLLSYAKLQVNGITLIEAEEQYFRQQIASKHLGGYAAYSNYVYGLSFAEIPGIHQPTGSINGSRANSLRLTLDVKPPGGILDASWEIKVFCNAINWMRFENGLANAIFED</sequence>
<dbReference type="InterPro" id="IPR007542">
    <property type="entry name" value="MCP_C"/>
</dbReference>
<feature type="domain" description="Major capsid protein C-terminal" evidence="1">
    <location>
        <begin position="330"/>
        <end position="485"/>
    </location>
</feature>
<dbReference type="SUPFAM" id="SSF49749">
    <property type="entry name" value="Group II dsDNA viruses VP"/>
    <property type="match status" value="2"/>
</dbReference>
<evidence type="ECO:0008006" key="4">
    <source>
        <dbReference type="Google" id="ProtNLM"/>
    </source>
</evidence>
<dbReference type="EMBL" id="MN740740">
    <property type="protein sequence ID" value="QHU09634.1"/>
    <property type="molecule type" value="Genomic_DNA"/>
</dbReference>
<evidence type="ECO:0000259" key="2">
    <source>
        <dbReference type="Pfam" id="PF16903"/>
    </source>
</evidence>
<feature type="domain" description="Major capsid protein N-terminal" evidence="2">
    <location>
        <begin position="38"/>
        <end position="241"/>
    </location>
</feature>
<evidence type="ECO:0000313" key="3">
    <source>
        <dbReference type="EMBL" id="QHU09634.1"/>
    </source>
</evidence>
<name>A0A6C0K0Q6_9ZZZZ</name>
<dbReference type="InterPro" id="IPR038519">
    <property type="entry name" value="MCP_C_sf"/>
</dbReference>
<dbReference type="Gene3D" id="2.70.9.10">
    <property type="entry name" value="Adenovirus Type 2 Hexon, domain 4"/>
    <property type="match status" value="1"/>
</dbReference>
<dbReference type="InterPro" id="IPR016112">
    <property type="entry name" value="VP_dsDNA_II"/>
</dbReference>
<dbReference type="InterPro" id="IPR031654">
    <property type="entry name" value="Capsid_N"/>
</dbReference>
<evidence type="ECO:0000259" key="1">
    <source>
        <dbReference type="Pfam" id="PF04451"/>
    </source>
</evidence>
<protein>
    <recommendedName>
        <fullName evidence="4">Major capsid protein N-terminal domain-containing protein</fullName>
    </recommendedName>
</protein>
<dbReference type="Gene3D" id="2.70.9.20">
    <property type="entry name" value="Major capsid protein Vp54"/>
    <property type="match status" value="1"/>
</dbReference>
<proteinExistence type="predicted"/>
<reference evidence="3" key="1">
    <citation type="journal article" date="2020" name="Nature">
        <title>Giant virus diversity and host interactions through global metagenomics.</title>
        <authorList>
            <person name="Schulz F."/>
            <person name="Roux S."/>
            <person name="Paez-Espino D."/>
            <person name="Jungbluth S."/>
            <person name="Walsh D.A."/>
            <person name="Denef V.J."/>
            <person name="McMahon K.D."/>
            <person name="Konstantinidis K.T."/>
            <person name="Eloe-Fadrosh E.A."/>
            <person name="Kyrpides N.C."/>
            <person name="Woyke T."/>
        </authorList>
    </citation>
    <scope>NUCLEOTIDE SEQUENCE</scope>
    <source>
        <strain evidence="3">GVMAG-S-1101164-105</strain>
    </source>
</reference>
<accession>A0A6C0K0Q6</accession>
<dbReference type="AlphaFoldDB" id="A0A6C0K0Q6"/>
<dbReference type="Pfam" id="PF16903">
    <property type="entry name" value="Capsid_N"/>
    <property type="match status" value="1"/>
</dbReference>